<feature type="signal peptide" evidence="3">
    <location>
        <begin position="1"/>
        <end position="28"/>
    </location>
</feature>
<organism evidence="6 7">
    <name type="scientific">Plectosphaerella plurivora</name>
    <dbReference type="NCBI Taxonomy" id="936078"/>
    <lineage>
        <taxon>Eukaryota</taxon>
        <taxon>Fungi</taxon>
        <taxon>Dikarya</taxon>
        <taxon>Ascomycota</taxon>
        <taxon>Pezizomycotina</taxon>
        <taxon>Sordariomycetes</taxon>
        <taxon>Hypocreomycetidae</taxon>
        <taxon>Glomerellales</taxon>
        <taxon>Plectosphaerellaceae</taxon>
        <taxon>Plectosphaerella</taxon>
    </lineage>
</organism>
<dbReference type="GO" id="GO:0016787">
    <property type="term" value="F:hydrolase activity"/>
    <property type="evidence" value="ECO:0007669"/>
    <property type="project" value="UniProtKB-KW"/>
</dbReference>
<dbReference type="Gene3D" id="3.40.50.1820">
    <property type="entry name" value="alpha/beta hydrolase"/>
    <property type="match status" value="1"/>
</dbReference>
<evidence type="ECO:0000256" key="3">
    <source>
        <dbReference type="SAM" id="SignalP"/>
    </source>
</evidence>
<dbReference type="InterPro" id="IPR051601">
    <property type="entry name" value="Serine_prot/Carboxylest_S33"/>
</dbReference>
<comment type="caution">
    <text evidence="6">The sequence shown here is derived from an EMBL/GenBank/DDBJ whole genome shotgun (WGS) entry which is preliminary data.</text>
</comment>
<dbReference type="InterPro" id="IPR000073">
    <property type="entry name" value="AB_hydrolase_1"/>
</dbReference>
<feature type="chain" id="PRO_5040266022" evidence="3">
    <location>
        <begin position="29"/>
        <end position="620"/>
    </location>
</feature>
<dbReference type="AlphaFoldDB" id="A0A9P9AC29"/>
<protein>
    <submittedName>
        <fullName evidence="6">Alpha/Beta hydrolase protein</fullName>
    </submittedName>
</protein>
<evidence type="ECO:0000259" key="5">
    <source>
        <dbReference type="Pfam" id="PF08386"/>
    </source>
</evidence>
<dbReference type="PANTHER" id="PTHR43248">
    <property type="entry name" value="2-SUCCINYL-6-HYDROXY-2,4-CYCLOHEXADIENE-1-CARBOXYLATE SYNTHASE"/>
    <property type="match status" value="1"/>
</dbReference>
<evidence type="ECO:0000259" key="4">
    <source>
        <dbReference type="Pfam" id="PF00561"/>
    </source>
</evidence>
<dbReference type="OrthoDB" id="425534at2759"/>
<evidence type="ECO:0000313" key="6">
    <source>
        <dbReference type="EMBL" id="KAH6694086.1"/>
    </source>
</evidence>
<keyword evidence="2 6" id="KW-0378">Hydrolase</keyword>
<gene>
    <name evidence="6" type="ORF">F5X68DRAFT_228478</name>
</gene>
<evidence type="ECO:0000313" key="7">
    <source>
        <dbReference type="Proteomes" id="UP000770015"/>
    </source>
</evidence>
<reference evidence="6" key="1">
    <citation type="journal article" date="2021" name="Nat. Commun.">
        <title>Genetic determinants of endophytism in the Arabidopsis root mycobiome.</title>
        <authorList>
            <person name="Mesny F."/>
            <person name="Miyauchi S."/>
            <person name="Thiergart T."/>
            <person name="Pickel B."/>
            <person name="Atanasova L."/>
            <person name="Karlsson M."/>
            <person name="Huettel B."/>
            <person name="Barry K.W."/>
            <person name="Haridas S."/>
            <person name="Chen C."/>
            <person name="Bauer D."/>
            <person name="Andreopoulos W."/>
            <person name="Pangilinan J."/>
            <person name="LaButti K."/>
            <person name="Riley R."/>
            <person name="Lipzen A."/>
            <person name="Clum A."/>
            <person name="Drula E."/>
            <person name="Henrissat B."/>
            <person name="Kohler A."/>
            <person name="Grigoriev I.V."/>
            <person name="Martin F.M."/>
            <person name="Hacquard S."/>
        </authorList>
    </citation>
    <scope>NUCLEOTIDE SEQUENCE</scope>
    <source>
        <strain evidence="6">MPI-SDFR-AT-0117</strain>
    </source>
</reference>
<dbReference type="Pfam" id="PF08386">
    <property type="entry name" value="Abhydrolase_4"/>
    <property type="match status" value="1"/>
</dbReference>
<evidence type="ECO:0000256" key="2">
    <source>
        <dbReference type="ARBA" id="ARBA00022801"/>
    </source>
</evidence>
<dbReference type="PANTHER" id="PTHR43248:SF25">
    <property type="entry name" value="AB HYDROLASE-1 DOMAIN-CONTAINING PROTEIN-RELATED"/>
    <property type="match status" value="1"/>
</dbReference>
<sequence>MVNFAMSSTASWLAAGLYAVGNLQPVSAMLPGVSSLSSSAGGGLHRRQFEFPEHAWEDIKPSRSLEWQPCYEDDREANLQCARLIVPMDYENCASNQTVTLAVIKRPAQDTENYLGPVFVNPGGPGGSGVFWVAFGGDMIHQRLGYNHDIISWDPRGVGRSTPKQLCWANGQRRAIWNEKWAELDVLSEFDDPNWIRQILEQYKYEHKVCSDMLGGTGLLKHLHTAAHAHDLDRILTATGNDKLRFWGVSWGSVLATYYATLFPHKIERMVSEANVDVREWVQGNANGELADAQRHFEYFYRTCSADKDCAMHEPTVEGVKKRLDALIENLKVLPRVRPSRTNSLMPHLFTQAHARAMMDMAFRDPKWFLPMVIQELASLEQTTNETSWVHLMGMSERDSIGDPDYFPEFTDVRRFDPYNAGYMPTLLLRSEEITQCGDWPEPNLDIDYIQSEINTALSLSQTGGLMAPWKAWCAGATRPKKRFEGPFGGNTSFPILFVNGWDIVTPVPSAFNNAEIFPGSSVVTLDSYGHGITIESPCVNDHVFAYFQNGTLPDFNSTCADIPDLKYGGGWGGPWPNSTVVGDASTRRIKKRDGRPRREEIYEKLRSRESRLWGIEGTI</sequence>
<dbReference type="InterPro" id="IPR013595">
    <property type="entry name" value="Pept_S33_TAP-like_C"/>
</dbReference>
<keyword evidence="7" id="KW-1185">Reference proteome</keyword>
<dbReference type="Pfam" id="PF00561">
    <property type="entry name" value="Abhydrolase_1"/>
    <property type="match status" value="1"/>
</dbReference>
<evidence type="ECO:0000256" key="1">
    <source>
        <dbReference type="ARBA" id="ARBA00010088"/>
    </source>
</evidence>
<dbReference type="EMBL" id="JAGSXJ010000003">
    <property type="protein sequence ID" value="KAH6694086.1"/>
    <property type="molecule type" value="Genomic_DNA"/>
</dbReference>
<dbReference type="Proteomes" id="UP000770015">
    <property type="component" value="Unassembled WGS sequence"/>
</dbReference>
<dbReference type="InterPro" id="IPR029058">
    <property type="entry name" value="AB_hydrolase_fold"/>
</dbReference>
<feature type="domain" description="Peptidase S33 tripeptidyl aminopeptidase-like C-terminal" evidence="5">
    <location>
        <begin position="472"/>
        <end position="560"/>
    </location>
</feature>
<comment type="similarity">
    <text evidence="1">Belongs to the peptidase S33 family.</text>
</comment>
<feature type="domain" description="AB hydrolase-1" evidence="4">
    <location>
        <begin position="117"/>
        <end position="282"/>
    </location>
</feature>
<dbReference type="SUPFAM" id="SSF53474">
    <property type="entry name" value="alpha/beta-Hydrolases"/>
    <property type="match status" value="1"/>
</dbReference>
<keyword evidence="3" id="KW-0732">Signal</keyword>
<proteinExistence type="inferred from homology"/>
<name>A0A9P9AC29_9PEZI</name>
<accession>A0A9P9AC29</accession>